<organism evidence="2 3">
    <name type="scientific">Dyadobacter psychrotolerans</name>
    <dbReference type="NCBI Taxonomy" id="2541721"/>
    <lineage>
        <taxon>Bacteria</taxon>
        <taxon>Pseudomonadati</taxon>
        <taxon>Bacteroidota</taxon>
        <taxon>Cytophagia</taxon>
        <taxon>Cytophagales</taxon>
        <taxon>Spirosomataceae</taxon>
        <taxon>Dyadobacter</taxon>
    </lineage>
</organism>
<protein>
    <submittedName>
        <fullName evidence="2">Alpha/beta hydrolase</fullName>
    </submittedName>
</protein>
<dbReference type="Gene3D" id="3.40.50.1820">
    <property type="entry name" value="alpha/beta hydrolase"/>
    <property type="match status" value="1"/>
</dbReference>
<dbReference type="EMBL" id="SMFL01000008">
    <property type="protein sequence ID" value="TDE12829.1"/>
    <property type="molecule type" value="Genomic_DNA"/>
</dbReference>
<dbReference type="RefSeq" id="WP_131960249.1">
    <property type="nucleotide sequence ID" value="NZ_SMFL01000008.1"/>
</dbReference>
<dbReference type="PANTHER" id="PTHR46331:SF2">
    <property type="entry name" value="VALACYCLOVIR HYDROLASE"/>
    <property type="match status" value="1"/>
</dbReference>
<dbReference type="Proteomes" id="UP000294850">
    <property type="component" value="Unassembled WGS sequence"/>
</dbReference>
<keyword evidence="2" id="KW-0378">Hydrolase</keyword>
<dbReference type="OrthoDB" id="2247630at2"/>
<gene>
    <name evidence="2" type="ORF">E0F88_21015</name>
</gene>
<comment type="caution">
    <text evidence="2">The sequence shown here is derived from an EMBL/GenBank/DDBJ whole genome shotgun (WGS) entry which is preliminary data.</text>
</comment>
<dbReference type="Pfam" id="PF00561">
    <property type="entry name" value="Abhydrolase_1"/>
    <property type="match status" value="1"/>
</dbReference>
<reference evidence="2 3" key="1">
    <citation type="submission" date="2019-03" db="EMBL/GenBank/DDBJ databases">
        <title>Dyadobacter AR-3-6 sp. nov., isolated from arctic soil.</title>
        <authorList>
            <person name="Chaudhary D.K."/>
        </authorList>
    </citation>
    <scope>NUCLEOTIDE SEQUENCE [LARGE SCALE GENOMIC DNA]</scope>
    <source>
        <strain evidence="2 3">AR-3-6</strain>
    </source>
</reference>
<feature type="domain" description="AB hydrolase-1" evidence="1">
    <location>
        <begin position="26"/>
        <end position="140"/>
    </location>
</feature>
<keyword evidence="3" id="KW-1185">Reference proteome</keyword>
<evidence type="ECO:0000313" key="2">
    <source>
        <dbReference type="EMBL" id="TDE12829.1"/>
    </source>
</evidence>
<proteinExistence type="predicted"/>
<evidence type="ECO:0000259" key="1">
    <source>
        <dbReference type="Pfam" id="PF00561"/>
    </source>
</evidence>
<accession>A0A4R5DG99</accession>
<dbReference type="SUPFAM" id="SSF53474">
    <property type="entry name" value="alpha/beta-Hydrolases"/>
    <property type="match status" value="1"/>
</dbReference>
<name>A0A4R5DG99_9BACT</name>
<dbReference type="InterPro" id="IPR000073">
    <property type="entry name" value="AB_hydrolase_1"/>
</dbReference>
<dbReference type="GO" id="GO:0017171">
    <property type="term" value="F:serine hydrolase activity"/>
    <property type="evidence" value="ECO:0007669"/>
    <property type="project" value="TreeGrafter"/>
</dbReference>
<evidence type="ECO:0000313" key="3">
    <source>
        <dbReference type="Proteomes" id="UP000294850"/>
    </source>
</evidence>
<dbReference type="AlphaFoldDB" id="A0A4R5DG99"/>
<dbReference type="InterPro" id="IPR029058">
    <property type="entry name" value="AB_hydrolase_fold"/>
</dbReference>
<dbReference type="PANTHER" id="PTHR46331">
    <property type="entry name" value="VALACYCLOVIR HYDROLASE"/>
    <property type="match status" value="1"/>
</dbReference>
<sequence>MTLETGYAFVNGLKIYYEIHGSGEIPLILIHGGGSTIQTSFGKILPFFAEQMKVIAVELQAHGHSGDRDSEETFEQDADDVAALLKHLKIEKANFMGFSNGGSTTLQIGIRHPDVVHKLIAISAIFKREGMFPGFFDMMQSASLENMPQPLQESYLKVAPDPNRLKIMHDKDRDRMINFKDWPESNLKAINAPTLIINADRDAVINEHALEISRIIPNAELMILPGIHGSFIGEICTAVEGSRMPEFVAGMLLEWLAK</sequence>